<dbReference type="EMBL" id="GBXM01098671">
    <property type="protein sequence ID" value="JAH09906.1"/>
    <property type="molecule type" value="Transcribed_RNA"/>
</dbReference>
<reference evidence="1" key="1">
    <citation type="submission" date="2014-11" db="EMBL/GenBank/DDBJ databases">
        <authorList>
            <person name="Amaro Gonzalez C."/>
        </authorList>
    </citation>
    <scope>NUCLEOTIDE SEQUENCE</scope>
</reference>
<dbReference type="Pfam" id="PF11573">
    <property type="entry name" value="Med23"/>
    <property type="match status" value="1"/>
</dbReference>
<name>A0A0E9PZ57_ANGAN</name>
<sequence length="83" mass="9608">MVCEALISSDSVEWERRQLWALTFQLIRKIIGGVDYKVSQAVRLVRKIGQPGHKCKRQAVWVLGMEIRGCRNIIKILVKMQLD</sequence>
<accession>A0A0E9PZ57</accession>
<protein>
    <submittedName>
        <fullName evidence="1">Uncharacterized protein</fullName>
    </submittedName>
</protein>
<evidence type="ECO:0000313" key="1">
    <source>
        <dbReference type="EMBL" id="JAH09906.1"/>
    </source>
</evidence>
<reference evidence="1" key="2">
    <citation type="journal article" date="2015" name="Fish Shellfish Immunol.">
        <title>Early steps in the European eel (Anguilla anguilla)-Vibrio vulnificus interaction in the gills: Role of the RtxA13 toxin.</title>
        <authorList>
            <person name="Callol A."/>
            <person name="Pajuelo D."/>
            <person name="Ebbesson L."/>
            <person name="Teles M."/>
            <person name="MacKenzie S."/>
            <person name="Amaro C."/>
        </authorList>
    </citation>
    <scope>NUCLEOTIDE SEQUENCE</scope>
</reference>
<organism evidence="1">
    <name type="scientific">Anguilla anguilla</name>
    <name type="common">European freshwater eel</name>
    <name type="synonym">Muraena anguilla</name>
    <dbReference type="NCBI Taxonomy" id="7936"/>
    <lineage>
        <taxon>Eukaryota</taxon>
        <taxon>Metazoa</taxon>
        <taxon>Chordata</taxon>
        <taxon>Craniata</taxon>
        <taxon>Vertebrata</taxon>
        <taxon>Euteleostomi</taxon>
        <taxon>Actinopterygii</taxon>
        <taxon>Neopterygii</taxon>
        <taxon>Teleostei</taxon>
        <taxon>Anguilliformes</taxon>
        <taxon>Anguillidae</taxon>
        <taxon>Anguilla</taxon>
    </lineage>
</organism>
<dbReference type="InterPro" id="IPR021629">
    <property type="entry name" value="Mediator_Med23"/>
</dbReference>
<proteinExistence type="predicted"/>
<dbReference type="AlphaFoldDB" id="A0A0E9PZ57"/>